<evidence type="ECO:0000313" key="4">
    <source>
        <dbReference type="Proteomes" id="UP000000599"/>
    </source>
</evidence>
<dbReference type="GO" id="GO:0016887">
    <property type="term" value="F:ATP hydrolysis activity"/>
    <property type="evidence" value="ECO:0007669"/>
    <property type="project" value="InterPro"/>
</dbReference>
<dbReference type="Gene3D" id="1.10.8.60">
    <property type="match status" value="1"/>
</dbReference>
<dbReference type="EMBL" id="CR382137">
    <property type="protein sequence ID" value="CAR65810.1"/>
    <property type="molecule type" value="Genomic_DNA"/>
</dbReference>
<proteinExistence type="predicted"/>
<dbReference type="Pfam" id="PF00004">
    <property type="entry name" value="AAA"/>
    <property type="match status" value="1"/>
</dbReference>
<dbReference type="PANTHER" id="PTHR23389:SF3">
    <property type="entry name" value="CHROMOSOME TRANSMISSION FIDELITY PROTEIN 18 HOMOLOG"/>
    <property type="match status" value="1"/>
</dbReference>
<feature type="compositionally biased region" description="Basic and acidic residues" evidence="1">
    <location>
        <begin position="755"/>
        <end position="775"/>
    </location>
</feature>
<dbReference type="GO" id="GO:0005634">
    <property type="term" value="C:nucleus"/>
    <property type="evidence" value="ECO:0007669"/>
    <property type="project" value="TreeGrafter"/>
</dbReference>
<dbReference type="CDD" id="cd00009">
    <property type="entry name" value="AAA"/>
    <property type="match status" value="1"/>
</dbReference>
<name>B5RTZ8_DEBHA</name>
<keyword evidence="4" id="KW-1185">Reference proteome</keyword>
<dbReference type="SUPFAM" id="SSF52540">
    <property type="entry name" value="P-loop containing nucleoside triphosphate hydrolases"/>
    <property type="match status" value="1"/>
</dbReference>
<feature type="region of interest" description="Disordered" evidence="1">
    <location>
        <begin position="755"/>
        <end position="778"/>
    </location>
</feature>
<dbReference type="KEGG" id="dha:DEHA2E12496g"/>
<dbReference type="AlphaFoldDB" id="B5RTZ8"/>
<dbReference type="InterPro" id="IPR003593">
    <property type="entry name" value="AAA+_ATPase"/>
</dbReference>
<dbReference type="GO" id="GO:0003677">
    <property type="term" value="F:DNA binding"/>
    <property type="evidence" value="ECO:0007669"/>
    <property type="project" value="TreeGrafter"/>
</dbReference>
<dbReference type="InParanoid" id="B5RTZ8"/>
<organism evidence="3 4">
    <name type="scientific">Debaryomyces hansenii (strain ATCC 36239 / CBS 767 / BCRC 21394 / JCM 1990 / NBRC 0083 / IGC 2968)</name>
    <name type="common">Yeast</name>
    <name type="synonym">Torulaspora hansenii</name>
    <dbReference type="NCBI Taxonomy" id="284592"/>
    <lineage>
        <taxon>Eukaryota</taxon>
        <taxon>Fungi</taxon>
        <taxon>Dikarya</taxon>
        <taxon>Ascomycota</taxon>
        <taxon>Saccharomycotina</taxon>
        <taxon>Pichiomycetes</taxon>
        <taxon>Debaryomycetaceae</taxon>
        <taxon>Debaryomyces</taxon>
    </lineage>
</organism>
<dbReference type="FunCoup" id="B5RTZ8">
    <property type="interactions" value="903"/>
</dbReference>
<dbReference type="STRING" id="284592.B5RTZ8"/>
<dbReference type="OMA" id="RWLKGWE"/>
<evidence type="ECO:0000313" key="3">
    <source>
        <dbReference type="EMBL" id="CAR65810.1"/>
    </source>
</evidence>
<dbReference type="PANTHER" id="PTHR23389">
    <property type="entry name" value="CHROMOSOME TRANSMISSION FIDELITY FACTOR 18"/>
    <property type="match status" value="1"/>
</dbReference>
<reference evidence="3 4" key="1">
    <citation type="journal article" date="2004" name="Nature">
        <title>Genome evolution in yeasts.</title>
        <authorList>
            <consortium name="Genolevures"/>
            <person name="Dujon B."/>
            <person name="Sherman D."/>
            <person name="Fischer G."/>
            <person name="Durrens P."/>
            <person name="Casaregola S."/>
            <person name="Lafontaine I."/>
            <person name="de Montigny J."/>
            <person name="Marck C."/>
            <person name="Neuveglise C."/>
            <person name="Talla E."/>
            <person name="Goffard N."/>
            <person name="Frangeul L."/>
            <person name="Aigle M."/>
            <person name="Anthouard V."/>
            <person name="Babour A."/>
            <person name="Barbe V."/>
            <person name="Barnay S."/>
            <person name="Blanchin S."/>
            <person name="Beckerich J.M."/>
            <person name="Beyne E."/>
            <person name="Bleykasten C."/>
            <person name="Boisrame A."/>
            <person name="Boyer J."/>
            <person name="Cattolico L."/>
            <person name="Confanioleri F."/>
            <person name="de Daruvar A."/>
            <person name="Despons L."/>
            <person name="Fabre E."/>
            <person name="Fairhead C."/>
            <person name="Ferry-Dumazet H."/>
            <person name="Groppi A."/>
            <person name="Hantraye F."/>
            <person name="Hennequin C."/>
            <person name="Jauniaux N."/>
            <person name="Joyet P."/>
            <person name="Kachouri R."/>
            <person name="Kerrest A."/>
            <person name="Koszul R."/>
            <person name="Lemaire M."/>
            <person name="Lesur I."/>
            <person name="Ma L."/>
            <person name="Muller H."/>
            <person name="Nicaud J.M."/>
            <person name="Nikolski M."/>
            <person name="Oztas S."/>
            <person name="Ozier-Kalogeropoulos O."/>
            <person name="Pellenz S."/>
            <person name="Potier S."/>
            <person name="Richard G.F."/>
            <person name="Straub M.L."/>
            <person name="Suleau A."/>
            <person name="Swennene D."/>
            <person name="Tekaia F."/>
            <person name="Wesolowski-Louvel M."/>
            <person name="Westhof E."/>
            <person name="Wirth B."/>
            <person name="Zeniou-Meyer M."/>
            <person name="Zivanovic I."/>
            <person name="Bolotin-Fukuhara M."/>
            <person name="Thierry A."/>
            <person name="Bouchier C."/>
            <person name="Caudron B."/>
            <person name="Scarpelli C."/>
            <person name="Gaillardin C."/>
            <person name="Weissenbach J."/>
            <person name="Wincker P."/>
            <person name="Souciet J.L."/>
        </authorList>
    </citation>
    <scope>NUCLEOTIDE SEQUENCE [LARGE SCALE GENOMIC DNA]</scope>
    <source>
        <strain evidence="4">ATCC 36239 / CBS 767 / BCRC 21394 / JCM 1990 / NBRC 0083 / IGC 2968</strain>
    </source>
</reference>
<dbReference type="eggNOG" id="KOG1969">
    <property type="taxonomic scope" value="Eukaryota"/>
</dbReference>
<evidence type="ECO:0000256" key="1">
    <source>
        <dbReference type="SAM" id="MobiDB-lite"/>
    </source>
</evidence>
<dbReference type="OrthoDB" id="2195431at2759"/>
<dbReference type="GO" id="GO:0005524">
    <property type="term" value="F:ATP binding"/>
    <property type="evidence" value="ECO:0007669"/>
    <property type="project" value="InterPro"/>
</dbReference>
<dbReference type="InterPro" id="IPR027417">
    <property type="entry name" value="P-loop_NTPase"/>
</dbReference>
<dbReference type="SMART" id="SM00382">
    <property type="entry name" value="AAA"/>
    <property type="match status" value="1"/>
</dbReference>
<accession>B5RTZ8</accession>
<dbReference type="Gene3D" id="3.40.50.300">
    <property type="entry name" value="P-loop containing nucleotide triphosphate hydrolases"/>
    <property type="match status" value="1"/>
</dbReference>
<dbReference type="RefSeq" id="XP_002770467.1">
    <property type="nucleotide sequence ID" value="XM_002770421.1"/>
</dbReference>
<dbReference type="VEuPathDB" id="FungiDB:DEHA2E12496g"/>
<feature type="domain" description="AAA+ ATPase" evidence="2">
    <location>
        <begin position="217"/>
        <end position="387"/>
    </location>
</feature>
<dbReference type="HOGENOM" id="CLU_004894_3_1_1"/>
<dbReference type="Proteomes" id="UP000000599">
    <property type="component" value="Chromosome E"/>
</dbReference>
<evidence type="ECO:0000259" key="2">
    <source>
        <dbReference type="SMART" id="SM00382"/>
    </source>
</evidence>
<dbReference type="InterPro" id="IPR003959">
    <property type="entry name" value="ATPase_AAA_core"/>
</dbReference>
<dbReference type="GeneID" id="8998733"/>
<gene>
    <name evidence="3" type="ordered locus">DEHA2E12496g</name>
</gene>
<sequence>MVVDQDISKSLDLNNLLFGQSILSDNNVNPNDNGKKGIGEINLGDSFLLSSPNITNSRSSGEVNEGIPSDTNPGFPVMEISQLENCIRDKDVKFFDGSSIALKKKTKSNNKIDLASLGMKETDSIVNMDELFKKINIKKSLKHNHEKSKSTSNKRRQSQQCQVWTEKYRPSNFVQLCSAGNDKQYRLILHWLKKWSHVVFGEAASMNDNVDSLGRPHRKFLLVNGPSGIGKTSAAHILARQLGYNVQELNAANSMDTLPQSTGSTGTTYSNATVALKLKIMNALTTNSLTSNGKPTCLVIDEIDSSINSHEIVKVLNELAYSDQRANYRSFRSEANKFTSSSDSKSNKKKKDFILNRPIICIANDIYSTGNSFRNAGGSPMDKLRPLCDIVTMRKPSSTKTVSGFKRGGNASRSVKEHLMWINERENLGMDYQQLGEVVEVCEGDIRACINYLQFNGRKVDLPNMPSASQDISRYNKDSQISWFVMVDLLFKRDPQLSKDENFMALMDIVMNGEGKSTSSNHGSLDKVIRGCFNRYLDIVHVQDDTLNKPSELSDWLSFYDLMGNSNEIDYYSSLVSMKIWSLFGELNPNKFSNENSLLPNSRNLEFESFELMKQNKSIIKRVMNKLPISLKQSVGGGGEINYTLACYFLPYLNKILTPDTSENKLKTNLKNFEKKLVEKAAKLIKDIDLHLEKHRDFDTGQESLQISPSWDTITNFETYFSPVSASALTKQIQLKRQWLFPIIQEEMERLDMLKKSHKRSLEPSNSKDKDEKDNKKKKSRLNSLEFFKGRYDVVASQINESDSNHELTRIWVKYNEGFSNAVRKNIGWNDIWI</sequence>
<protein>
    <submittedName>
        <fullName evidence="3">DEHA2E12496p</fullName>
    </submittedName>
</protein>